<evidence type="ECO:0000256" key="9">
    <source>
        <dbReference type="ARBA" id="ARBA00047475"/>
    </source>
</evidence>
<dbReference type="EC" id="2.4.1.17" evidence="11"/>
<dbReference type="PROSITE" id="PS00375">
    <property type="entry name" value="UDPGT"/>
    <property type="match status" value="1"/>
</dbReference>
<evidence type="ECO:0000256" key="3">
    <source>
        <dbReference type="ARBA" id="ARBA00022676"/>
    </source>
</evidence>
<evidence type="ECO:0000256" key="5">
    <source>
        <dbReference type="ARBA" id="ARBA00022692"/>
    </source>
</evidence>
<accession>A0A9P1I5D0</accession>
<dbReference type="AlphaFoldDB" id="A0A9P1I5D0"/>
<feature type="chain" id="PRO_5040535902" description="UDP-glucuronosyltransferase" evidence="11">
    <location>
        <begin position="18"/>
        <end position="530"/>
    </location>
</feature>
<keyword evidence="8 11" id="KW-0472">Membrane</keyword>
<keyword evidence="3 10" id="KW-0328">Glycosyltransferase</keyword>
<evidence type="ECO:0000256" key="10">
    <source>
        <dbReference type="RuleBase" id="RU003718"/>
    </source>
</evidence>
<sequence>MIIHILLAAFYIENCISFNILVYSPAFANSHQNFMGHLADTLTDAGHNVTLVVPIADEGRRNVLGIKTTKQVVFIELDEIAKKEIVAVDSSMTSLWTEVATAEDTEKNFFWFTDLMEKTCANVMRSKTLLDELKSKDFDVAIIEPLSVCGLGLFRKLGIEKTILSTSCAHYDFLFPWIGEPNHPSYVPATTSPTNDKMTIRERFENYKYYKYMRDNMEILFDKEEQLYKKYYGDEISTWKELLPSASMYFTNSNPFIDFPRPVIQKTIPIGGISVNMDHILSQKLPKEWDEILDLRPKTMLISFGSMVKSHEMPDNWKSNLLKVIKSLPSVTFIWKYESSDTEWSKNVSNVYFSRWIPQTALLVDNRVSAFLTHGGLGSVNELAHCGKPALMIPIFADQTRNSKMLARHNGSIYLDKHELGNYEVIYSAISSILFDESYNLNAQRLAQIIANQPVKPKDLVIQYTEFVAKHGPFPTMDPYVRNLNFIQKHCLDCFFLYYSSYIISKTAVIISVSIVVFKITNAITSGGCK</sequence>
<reference evidence="12" key="1">
    <citation type="submission" date="2022-11" db="EMBL/GenBank/DDBJ databases">
        <authorList>
            <person name="Kikuchi T."/>
        </authorList>
    </citation>
    <scope>NUCLEOTIDE SEQUENCE</scope>
    <source>
        <strain evidence="12">PS1010</strain>
    </source>
</reference>
<feature type="transmembrane region" description="Helical" evidence="11">
    <location>
        <begin position="496"/>
        <end position="518"/>
    </location>
</feature>
<proteinExistence type="inferred from homology"/>
<protein>
    <recommendedName>
        <fullName evidence="11">UDP-glucuronosyltransferase</fullName>
        <ecNumber evidence="11">2.4.1.17</ecNumber>
    </recommendedName>
</protein>
<organism evidence="12 13">
    <name type="scientific">Caenorhabditis angaria</name>
    <dbReference type="NCBI Taxonomy" id="860376"/>
    <lineage>
        <taxon>Eukaryota</taxon>
        <taxon>Metazoa</taxon>
        <taxon>Ecdysozoa</taxon>
        <taxon>Nematoda</taxon>
        <taxon>Chromadorea</taxon>
        <taxon>Rhabditida</taxon>
        <taxon>Rhabditina</taxon>
        <taxon>Rhabditomorpha</taxon>
        <taxon>Rhabditoidea</taxon>
        <taxon>Rhabditidae</taxon>
        <taxon>Peloderinae</taxon>
        <taxon>Caenorhabditis</taxon>
    </lineage>
</organism>
<evidence type="ECO:0000256" key="1">
    <source>
        <dbReference type="ARBA" id="ARBA00004167"/>
    </source>
</evidence>
<keyword evidence="13" id="KW-1185">Reference proteome</keyword>
<evidence type="ECO:0000313" key="12">
    <source>
        <dbReference type="EMBL" id="CAI5438987.1"/>
    </source>
</evidence>
<comment type="subcellular location">
    <subcellularLocation>
        <location evidence="1 11">Membrane</location>
        <topology evidence="1 11">Single-pass membrane protein</topology>
    </subcellularLocation>
</comment>
<dbReference type="SUPFAM" id="SSF53756">
    <property type="entry name" value="UDP-Glycosyltransferase/glycogen phosphorylase"/>
    <property type="match status" value="1"/>
</dbReference>
<keyword evidence="4 10" id="KW-0808">Transferase</keyword>
<keyword evidence="7 11" id="KW-1133">Transmembrane helix</keyword>
<dbReference type="InterPro" id="IPR035595">
    <property type="entry name" value="UDP_glycos_trans_CS"/>
</dbReference>
<dbReference type="CDD" id="cd03784">
    <property type="entry name" value="GT1_Gtf-like"/>
    <property type="match status" value="1"/>
</dbReference>
<evidence type="ECO:0000256" key="7">
    <source>
        <dbReference type="ARBA" id="ARBA00022989"/>
    </source>
</evidence>
<dbReference type="GO" id="GO:0016020">
    <property type="term" value="C:membrane"/>
    <property type="evidence" value="ECO:0007669"/>
    <property type="project" value="UniProtKB-SubCell"/>
</dbReference>
<evidence type="ECO:0000256" key="4">
    <source>
        <dbReference type="ARBA" id="ARBA00022679"/>
    </source>
</evidence>
<dbReference type="InterPro" id="IPR002213">
    <property type="entry name" value="UDP_glucos_trans"/>
</dbReference>
<evidence type="ECO:0000256" key="8">
    <source>
        <dbReference type="ARBA" id="ARBA00023136"/>
    </source>
</evidence>
<comment type="similarity">
    <text evidence="2 10">Belongs to the UDP-glycosyltransferase family.</text>
</comment>
<dbReference type="Gene3D" id="3.40.50.2000">
    <property type="entry name" value="Glycogen Phosphorylase B"/>
    <property type="match status" value="2"/>
</dbReference>
<comment type="caution">
    <text evidence="12">The sequence shown here is derived from an EMBL/GenBank/DDBJ whole genome shotgun (WGS) entry which is preliminary data.</text>
</comment>
<dbReference type="PANTHER" id="PTHR48043">
    <property type="entry name" value="EG:EG0003.4 PROTEIN-RELATED"/>
    <property type="match status" value="1"/>
</dbReference>
<name>A0A9P1I5D0_9PELO</name>
<evidence type="ECO:0000256" key="6">
    <source>
        <dbReference type="ARBA" id="ARBA00022729"/>
    </source>
</evidence>
<dbReference type="GO" id="GO:0015020">
    <property type="term" value="F:glucuronosyltransferase activity"/>
    <property type="evidence" value="ECO:0007669"/>
    <property type="project" value="UniProtKB-EC"/>
</dbReference>
<dbReference type="OrthoDB" id="5835829at2759"/>
<evidence type="ECO:0000313" key="13">
    <source>
        <dbReference type="Proteomes" id="UP001152747"/>
    </source>
</evidence>
<keyword evidence="6 11" id="KW-0732">Signal</keyword>
<dbReference type="EMBL" id="CANHGI010000001">
    <property type="protein sequence ID" value="CAI5438987.1"/>
    <property type="molecule type" value="Genomic_DNA"/>
</dbReference>
<evidence type="ECO:0000256" key="11">
    <source>
        <dbReference type="RuleBase" id="RU362059"/>
    </source>
</evidence>
<dbReference type="PANTHER" id="PTHR48043:SF50">
    <property type="entry name" value="UDP-GLUCURONOSYLTRANSFERASE"/>
    <property type="match status" value="1"/>
</dbReference>
<dbReference type="Pfam" id="PF00201">
    <property type="entry name" value="UDPGT"/>
    <property type="match status" value="1"/>
</dbReference>
<dbReference type="InterPro" id="IPR050271">
    <property type="entry name" value="UDP-glycosyltransferase"/>
</dbReference>
<dbReference type="Proteomes" id="UP001152747">
    <property type="component" value="Unassembled WGS sequence"/>
</dbReference>
<dbReference type="FunFam" id="3.40.50.2000:FF:000038">
    <property type="entry name" value="UDP-GlucuronosylTransferase"/>
    <property type="match status" value="1"/>
</dbReference>
<gene>
    <name evidence="12" type="ORF">CAMP_LOCUS1624</name>
</gene>
<evidence type="ECO:0000256" key="2">
    <source>
        <dbReference type="ARBA" id="ARBA00009995"/>
    </source>
</evidence>
<feature type="signal peptide" evidence="11">
    <location>
        <begin position="1"/>
        <end position="17"/>
    </location>
</feature>
<keyword evidence="5 11" id="KW-0812">Transmembrane</keyword>
<comment type="catalytic activity">
    <reaction evidence="9 11">
        <text>glucuronate acceptor + UDP-alpha-D-glucuronate = acceptor beta-D-glucuronoside + UDP + H(+)</text>
        <dbReference type="Rhea" id="RHEA:21032"/>
        <dbReference type="ChEBI" id="CHEBI:15378"/>
        <dbReference type="ChEBI" id="CHEBI:58052"/>
        <dbReference type="ChEBI" id="CHEBI:58223"/>
        <dbReference type="ChEBI" id="CHEBI:132367"/>
        <dbReference type="ChEBI" id="CHEBI:132368"/>
        <dbReference type="EC" id="2.4.1.17"/>
    </reaction>
</comment>